<accession>A0AAV7L5F8</accession>
<dbReference type="Pfam" id="PF15489">
    <property type="entry name" value="CTC1"/>
    <property type="match status" value="1"/>
</dbReference>
<reference evidence="10" key="1">
    <citation type="journal article" date="2022" name="bioRxiv">
        <title>Sequencing and chromosome-scale assembly of the giantPleurodeles waltlgenome.</title>
        <authorList>
            <person name="Brown T."/>
            <person name="Elewa A."/>
            <person name="Iarovenko S."/>
            <person name="Subramanian E."/>
            <person name="Araus A.J."/>
            <person name="Petzold A."/>
            <person name="Susuki M."/>
            <person name="Suzuki K.-i.T."/>
            <person name="Hayashi T."/>
            <person name="Toyoda A."/>
            <person name="Oliveira C."/>
            <person name="Osipova E."/>
            <person name="Leigh N.D."/>
            <person name="Simon A."/>
            <person name="Yun M.H."/>
        </authorList>
    </citation>
    <scope>NUCLEOTIDE SEQUENCE</scope>
    <source>
        <strain evidence="10">20211129_DDA</strain>
        <tissue evidence="10">Liver</tissue>
    </source>
</reference>
<keyword evidence="8" id="KW-0539">Nucleus</keyword>
<feature type="region of interest" description="Disordered" evidence="9">
    <location>
        <begin position="739"/>
        <end position="760"/>
    </location>
</feature>
<proteinExistence type="inferred from homology"/>
<evidence type="ECO:0000256" key="4">
    <source>
        <dbReference type="ARBA" id="ARBA00016175"/>
    </source>
</evidence>
<dbReference type="InterPro" id="IPR029156">
    <property type="entry name" value="CTC1"/>
</dbReference>
<evidence type="ECO:0000256" key="2">
    <source>
        <dbReference type="ARBA" id="ARBA00004574"/>
    </source>
</evidence>
<dbReference type="GO" id="GO:0045740">
    <property type="term" value="P:positive regulation of DNA replication"/>
    <property type="evidence" value="ECO:0007669"/>
    <property type="project" value="TreeGrafter"/>
</dbReference>
<dbReference type="EMBL" id="JANPWB010000016">
    <property type="protein sequence ID" value="KAJ1084558.1"/>
    <property type="molecule type" value="Genomic_DNA"/>
</dbReference>
<evidence type="ECO:0000313" key="10">
    <source>
        <dbReference type="EMBL" id="KAJ1084558.1"/>
    </source>
</evidence>
<evidence type="ECO:0000256" key="3">
    <source>
        <dbReference type="ARBA" id="ARBA00006332"/>
    </source>
</evidence>
<dbReference type="GO" id="GO:1990879">
    <property type="term" value="C:CST complex"/>
    <property type="evidence" value="ECO:0007669"/>
    <property type="project" value="TreeGrafter"/>
</dbReference>
<evidence type="ECO:0000256" key="9">
    <source>
        <dbReference type="SAM" id="MobiDB-lite"/>
    </source>
</evidence>
<organism evidence="10 11">
    <name type="scientific">Pleurodeles waltl</name>
    <name type="common">Iberian ribbed newt</name>
    <dbReference type="NCBI Taxonomy" id="8319"/>
    <lineage>
        <taxon>Eukaryota</taxon>
        <taxon>Metazoa</taxon>
        <taxon>Chordata</taxon>
        <taxon>Craniata</taxon>
        <taxon>Vertebrata</taxon>
        <taxon>Euteleostomi</taxon>
        <taxon>Amphibia</taxon>
        <taxon>Batrachia</taxon>
        <taxon>Caudata</taxon>
        <taxon>Salamandroidea</taxon>
        <taxon>Salamandridae</taxon>
        <taxon>Pleurodelinae</taxon>
        <taxon>Pleurodeles</taxon>
    </lineage>
</organism>
<sequence length="1343" mass="151470">MAEARTAVLNSAEENWLLTSRCYTECALFLESESSHSEQSCENLHGAVIQSIKNVLHSSTGSKDPERANLPLSYSFLTLADLRSQQSTPVCSHLNWSTSRFEKWAHEGRQAVTGQKELPRAHLILMGYLTNEGQVQSGSKSAFDGNLYVRDKTGVMACEMLEFSFEWLGHLFLFTNWAYIPSAYTHADPGGYLEIYAPPVHVMPPTMPVTLQLECKVLEDLETITALSVQSATQLLLDRSLSGKTLFSLVGELCRVSSILKIGDHALFFLFLKDFSSDVSLPILVQSPEKLCWLHVLRIGKHYVLTNLQALRSKPSRRRVFTVSSASQLQSYDENRVRVRELNILLGPAARPAYEAHSLQSIEASSHQSSMQDCSSLELLADEPASSIKTSKMLTFKGTITKVLNSPAGLYELDDSICLCVAHQPILKNGRALRPGAVVELEDVHLQQKPSAHFPLIVLCCCLRSVIRLGDFSRLCTTYQPFNATTNIYSQLLMMYHLDLPGYLWMVSAIESLLQKLCPNLMDPQDLLAYSDVPGMVERCLEPYLALLPVTHDGHRDIMQELIDEEHHCPLVEYQSLKPRCYIPSLSELLSMTQRRSWELLPISKIIPQAEACYMTAPELNRALTWSFHRFFADDFKPKPVVIGVLRASSRSGFLLLQDETGSLPCRVLRRTEDEESQFWATDNLGYILQVEEYQLVVERLVQSNFPSWEQLPNKEYIKETNCRVYIQFFIDDAQTLDEPSPLSQTEPADPIPIESGDTLNPTREVQRVDQDTDCRMGPPPAKAARIQQADMGEITKSIIPGQMSGQQCVTRLFIVLHKEGLLLRNCRLSHQSNVAHIQKQSGSSKAELQLSFYAVSAWIGKPCRWSHLDSVKGIPEIEAAEQEWDDNTPFQKVKLLFMGKAIRWTDVLHAGGVYRIVVPQENDVGVLECSSSSCIQLSTQHRLQSSCPLSLCIQDRWRLQYVASLSDVTNHQKVHAALASMRPRISPIAKILSSSATDALVSFCCEVSGRTVYEPDRKSRTITAQRTRRSHDVFLPWDLSIKVTVKDPSDASCSMDVYMDLAMAPYPLGLLPGAKVYFENLQMIISRAKKVYCRYLVCSSFTILRFMPSEQPRLLLPRPEVSSFASIPLVLFIKLMSKSETPPKGRSTCRVTSVISLSLCWVCTICTAIFKQGRCTQNLPPCPSLNGVFQASARIVVEDGSSEALVKCRNQHVVSLLRLSSSQWDGLQHHVLDLGEVHIQQWGRSTEHREEEVTEDFFTHVLKMLCNSNSVCRPILLSFELERRAAQSGQSDSRQMRRFTHRDQEYVTTLHPQLSLICLDLQEVDYRVLSHMRSDRIEQNII</sequence>
<comment type="caution">
    <text evidence="10">The sequence shown here is derived from an EMBL/GenBank/DDBJ whole genome shotgun (WGS) entry which is preliminary data.</text>
</comment>
<dbReference type="GO" id="GO:0042162">
    <property type="term" value="F:telomeric DNA binding"/>
    <property type="evidence" value="ECO:0007669"/>
    <property type="project" value="TreeGrafter"/>
</dbReference>
<evidence type="ECO:0000256" key="6">
    <source>
        <dbReference type="ARBA" id="ARBA00022895"/>
    </source>
</evidence>
<comment type="subcellular location">
    <subcellularLocation>
        <location evidence="2">Chromosome</location>
        <location evidence="2">Telomere</location>
    </subcellularLocation>
    <subcellularLocation>
        <location evidence="1">Nucleus</location>
    </subcellularLocation>
</comment>
<evidence type="ECO:0000313" key="11">
    <source>
        <dbReference type="Proteomes" id="UP001066276"/>
    </source>
</evidence>
<protein>
    <recommendedName>
        <fullName evidence="4">CST complex subunit CTC1</fullName>
    </recommendedName>
</protein>
<evidence type="ECO:0000256" key="7">
    <source>
        <dbReference type="ARBA" id="ARBA00023125"/>
    </source>
</evidence>
<dbReference type="Proteomes" id="UP001066276">
    <property type="component" value="Chromosome 12"/>
</dbReference>
<evidence type="ECO:0000256" key="8">
    <source>
        <dbReference type="ARBA" id="ARBA00023242"/>
    </source>
</evidence>
<comment type="similarity">
    <text evidence="3">Belongs to the CTC1 family.</text>
</comment>
<gene>
    <name evidence="10" type="ORF">NDU88_004705</name>
</gene>
<dbReference type="InterPro" id="IPR042617">
    <property type="entry name" value="CTC1-like"/>
</dbReference>
<keyword evidence="6" id="KW-0779">Telomere</keyword>
<dbReference type="PANTHER" id="PTHR14865">
    <property type="entry name" value="CST COMPLEX SUBUNIT CTC1"/>
    <property type="match status" value="1"/>
</dbReference>
<keyword evidence="11" id="KW-1185">Reference proteome</keyword>
<keyword evidence="7" id="KW-0238">DNA-binding</keyword>
<keyword evidence="5" id="KW-0158">Chromosome</keyword>
<dbReference type="PANTHER" id="PTHR14865:SF2">
    <property type="entry name" value="CST COMPLEX SUBUNIT CTC1"/>
    <property type="match status" value="1"/>
</dbReference>
<name>A0AAV7L5F8_PLEWA</name>
<dbReference type="GO" id="GO:0003697">
    <property type="term" value="F:single-stranded DNA binding"/>
    <property type="evidence" value="ECO:0007669"/>
    <property type="project" value="InterPro"/>
</dbReference>
<dbReference type="GO" id="GO:0010833">
    <property type="term" value="P:telomere maintenance via telomere lengthening"/>
    <property type="evidence" value="ECO:0007669"/>
    <property type="project" value="TreeGrafter"/>
</dbReference>
<evidence type="ECO:0000256" key="1">
    <source>
        <dbReference type="ARBA" id="ARBA00004123"/>
    </source>
</evidence>
<evidence type="ECO:0000256" key="5">
    <source>
        <dbReference type="ARBA" id="ARBA00022454"/>
    </source>
</evidence>